<name>A0A9P6U8H3_9FUNG</name>
<evidence type="ECO:0000313" key="3">
    <source>
        <dbReference type="Proteomes" id="UP000726737"/>
    </source>
</evidence>
<comment type="caution">
    <text evidence="2">The sequence shown here is derived from an EMBL/GenBank/DDBJ whole genome shotgun (WGS) entry which is preliminary data.</text>
</comment>
<evidence type="ECO:0000256" key="1">
    <source>
        <dbReference type="SAM" id="MobiDB-lite"/>
    </source>
</evidence>
<feature type="region of interest" description="Disordered" evidence="1">
    <location>
        <begin position="402"/>
        <end position="509"/>
    </location>
</feature>
<organism evidence="2 3">
    <name type="scientific">Mortierella polycephala</name>
    <dbReference type="NCBI Taxonomy" id="41804"/>
    <lineage>
        <taxon>Eukaryota</taxon>
        <taxon>Fungi</taxon>
        <taxon>Fungi incertae sedis</taxon>
        <taxon>Mucoromycota</taxon>
        <taxon>Mortierellomycotina</taxon>
        <taxon>Mortierellomycetes</taxon>
        <taxon>Mortierellales</taxon>
        <taxon>Mortierellaceae</taxon>
        <taxon>Mortierella</taxon>
    </lineage>
</organism>
<reference evidence="2" key="1">
    <citation type="journal article" date="2020" name="Fungal Divers.">
        <title>Resolving the Mortierellaceae phylogeny through synthesis of multi-gene phylogenetics and phylogenomics.</title>
        <authorList>
            <person name="Vandepol N."/>
            <person name="Liber J."/>
            <person name="Desiro A."/>
            <person name="Na H."/>
            <person name="Kennedy M."/>
            <person name="Barry K."/>
            <person name="Grigoriev I.V."/>
            <person name="Miller A.N."/>
            <person name="O'Donnell K."/>
            <person name="Stajich J.E."/>
            <person name="Bonito G."/>
        </authorList>
    </citation>
    <scope>NUCLEOTIDE SEQUENCE</scope>
    <source>
        <strain evidence="2">KOD948</strain>
    </source>
</reference>
<feature type="compositionally biased region" description="Polar residues" evidence="1">
    <location>
        <begin position="338"/>
        <end position="351"/>
    </location>
</feature>
<protein>
    <submittedName>
        <fullName evidence="2">Uncharacterized protein</fullName>
    </submittedName>
</protein>
<feature type="compositionally biased region" description="Polar residues" evidence="1">
    <location>
        <begin position="491"/>
        <end position="509"/>
    </location>
</feature>
<evidence type="ECO:0000313" key="2">
    <source>
        <dbReference type="EMBL" id="KAG0263724.1"/>
    </source>
</evidence>
<feature type="compositionally biased region" description="Basic and acidic residues" evidence="1">
    <location>
        <begin position="427"/>
        <end position="450"/>
    </location>
</feature>
<sequence>MKSPSEDTEILNGAIQVILDILELNKQGDQDGGMDRDAATTFREMIVDVFQLFQCVNSLLGQCPENKRFLRSKLKTIKDLGEHLFQEQEIPLQLDILGILFRISPTKKTEREAFAKENFSNELAAIFLEMRAENFAILSRKFLLAAQKAKPKALFGWTLVSDSVQSSIVTVPKAKEYLVDFNLSSIHISPRLGTVPVASVHPPLVIQYNDIFHWTLDGNMAQLTVRGMVENPTINIALKRSSTEVGCIQRTMEAALVSKKRKTSQPIKAVSLTPTASTVRNDMGQSGSIRHRPTSVMNMIPEKMSPTTPRPTRLESYLRFLEDSGDVEDHEDNKENIPPTSNLSEQQSSIDLQDDPSYDPCSGMIPAWSTRVIPDTQVQEYTESSASSSVLPETSAPRTFVKRRWTEENKPQQIYQPVIDPHAQRWTRGDSPLEAKRKRDSPLRERREVIQEPQRWSLYEHHPIGNKPQVPQQLRHENPSEHQRRRRRSPTAPQELNPFQSTGREPQGLDSDQQLIETFHGIAEIILDSLRQRETRILDYQDQVFQRLEKCADRALTAHLKEEHARLARDVDAVDTHKAMQHHIESMRQIAENL</sequence>
<feature type="region of interest" description="Disordered" evidence="1">
    <location>
        <begin position="325"/>
        <end position="365"/>
    </location>
</feature>
<gene>
    <name evidence="2" type="ORF">BG011_008237</name>
</gene>
<keyword evidence="3" id="KW-1185">Reference proteome</keyword>
<dbReference type="EMBL" id="JAAAJA010000067">
    <property type="protein sequence ID" value="KAG0263724.1"/>
    <property type="molecule type" value="Genomic_DNA"/>
</dbReference>
<dbReference type="Proteomes" id="UP000726737">
    <property type="component" value="Unassembled WGS sequence"/>
</dbReference>
<dbReference type="OrthoDB" id="2428528at2759"/>
<proteinExistence type="predicted"/>
<dbReference type="AlphaFoldDB" id="A0A9P6U8H3"/>
<accession>A0A9P6U8H3</accession>